<keyword evidence="2" id="KW-0507">mRNA processing</keyword>
<dbReference type="PANTHER" id="PTHR44133">
    <property type="entry name" value="CLEAVAGE STIMULATION FACTOR SUBUNIT 1"/>
    <property type="match status" value="1"/>
</dbReference>
<dbReference type="Gene3D" id="2.130.10.10">
    <property type="entry name" value="YVTN repeat-like/Quinoprotein amine dehydrogenase"/>
    <property type="match status" value="1"/>
</dbReference>
<gene>
    <name evidence="4" type="ORF">CDL12_26371</name>
</gene>
<organism evidence="4 5">
    <name type="scientific">Handroanthus impetiginosus</name>
    <dbReference type="NCBI Taxonomy" id="429701"/>
    <lineage>
        <taxon>Eukaryota</taxon>
        <taxon>Viridiplantae</taxon>
        <taxon>Streptophyta</taxon>
        <taxon>Embryophyta</taxon>
        <taxon>Tracheophyta</taxon>
        <taxon>Spermatophyta</taxon>
        <taxon>Magnoliopsida</taxon>
        <taxon>eudicotyledons</taxon>
        <taxon>Gunneridae</taxon>
        <taxon>Pentapetalae</taxon>
        <taxon>asterids</taxon>
        <taxon>lamiids</taxon>
        <taxon>Lamiales</taxon>
        <taxon>Bignoniaceae</taxon>
        <taxon>Crescentiina</taxon>
        <taxon>Tabebuia alliance</taxon>
        <taxon>Handroanthus</taxon>
    </lineage>
</organism>
<dbReference type="GO" id="GO:0005848">
    <property type="term" value="C:mRNA cleavage stimulating factor complex"/>
    <property type="evidence" value="ECO:0007669"/>
    <property type="project" value="InterPro"/>
</dbReference>
<sequence>MQVRYSSDGGIYVTASKDTGWGKFPMLQFNSWCLRSGRSYSANLKKDDRYILSSGKDSIINLWEVGIGRLLKQYLRATHTEIQCQVMC</sequence>
<dbReference type="OrthoDB" id="538223at2759"/>
<comment type="caution">
    <text evidence="4">The sequence shown here is derived from an EMBL/GenBank/DDBJ whole genome shotgun (WGS) entry which is preliminary data.</text>
</comment>
<name>A0A2G9G737_9LAMI</name>
<dbReference type="InterPro" id="IPR044633">
    <property type="entry name" value="CstF1-like"/>
</dbReference>
<dbReference type="Proteomes" id="UP000231279">
    <property type="component" value="Unassembled WGS sequence"/>
</dbReference>
<keyword evidence="5" id="KW-1185">Reference proteome</keyword>
<dbReference type="EMBL" id="NKXS01006577">
    <property type="protein sequence ID" value="PIN01124.1"/>
    <property type="molecule type" value="Genomic_DNA"/>
</dbReference>
<proteinExistence type="predicted"/>
<evidence type="ECO:0000313" key="4">
    <source>
        <dbReference type="EMBL" id="PIN01124.1"/>
    </source>
</evidence>
<dbReference type="STRING" id="429701.A0A2G9G737"/>
<evidence type="ECO:0000256" key="3">
    <source>
        <dbReference type="ARBA" id="ARBA00023242"/>
    </source>
</evidence>
<dbReference type="AlphaFoldDB" id="A0A2G9G737"/>
<dbReference type="InterPro" id="IPR015943">
    <property type="entry name" value="WD40/YVTN_repeat-like_dom_sf"/>
</dbReference>
<dbReference type="GO" id="GO:0003723">
    <property type="term" value="F:RNA binding"/>
    <property type="evidence" value="ECO:0007669"/>
    <property type="project" value="TreeGrafter"/>
</dbReference>
<evidence type="ECO:0000256" key="1">
    <source>
        <dbReference type="ARBA" id="ARBA00004123"/>
    </source>
</evidence>
<evidence type="ECO:0000313" key="5">
    <source>
        <dbReference type="Proteomes" id="UP000231279"/>
    </source>
</evidence>
<dbReference type="GO" id="GO:0031124">
    <property type="term" value="P:mRNA 3'-end processing"/>
    <property type="evidence" value="ECO:0007669"/>
    <property type="project" value="InterPro"/>
</dbReference>
<evidence type="ECO:0008006" key="6">
    <source>
        <dbReference type="Google" id="ProtNLM"/>
    </source>
</evidence>
<dbReference type="PANTHER" id="PTHR44133:SF2">
    <property type="entry name" value="CLEAVAGE STIMULATION FACTOR SUBUNIT 1"/>
    <property type="match status" value="1"/>
</dbReference>
<protein>
    <recommendedName>
        <fullName evidence="6">[Myosin heavy-chain] kinase</fullName>
    </recommendedName>
</protein>
<accession>A0A2G9G737</accession>
<reference evidence="5" key="1">
    <citation type="journal article" date="2018" name="Gigascience">
        <title>Genome assembly of the Pink Ipe (Handroanthus impetiginosus, Bignoniaceae), a highly valued, ecologically keystone Neotropical timber forest tree.</title>
        <authorList>
            <person name="Silva-Junior O.B."/>
            <person name="Grattapaglia D."/>
            <person name="Novaes E."/>
            <person name="Collevatti R.G."/>
        </authorList>
    </citation>
    <scope>NUCLEOTIDE SEQUENCE [LARGE SCALE GENOMIC DNA]</scope>
    <source>
        <strain evidence="5">cv. UFG-1</strain>
    </source>
</reference>
<comment type="subcellular location">
    <subcellularLocation>
        <location evidence="1">Nucleus</location>
    </subcellularLocation>
</comment>
<evidence type="ECO:0000256" key="2">
    <source>
        <dbReference type="ARBA" id="ARBA00022664"/>
    </source>
</evidence>
<keyword evidence="3" id="KW-0539">Nucleus</keyword>